<dbReference type="InterPro" id="IPR003265">
    <property type="entry name" value="HhH-GPD_domain"/>
</dbReference>
<dbReference type="Gene3D" id="1.10.340.30">
    <property type="entry name" value="Hypothetical protein, domain 2"/>
    <property type="match status" value="1"/>
</dbReference>
<dbReference type="InterPro" id="IPR023170">
    <property type="entry name" value="HhH_base_excis_C"/>
</dbReference>
<dbReference type="RefSeq" id="WP_246374875.1">
    <property type="nucleotide sequence ID" value="NZ_JACHEU010000007.1"/>
</dbReference>
<dbReference type="PANTHER" id="PTHR43286:SF1">
    <property type="entry name" value="ENDONUCLEASE III-LIKE PROTEIN 1"/>
    <property type="match status" value="1"/>
</dbReference>
<dbReference type="Proteomes" id="UP000533306">
    <property type="component" value="Unassembled WGS sequence"/>
</dbReference>
<organism evidence="8 9">
    <name type="scientific">Aquamicrobium lusatiense</name>
    <dbReference type="NCBI Taxonomy" id="89772"/>
    <lineage>
        <taxon>Bacteria</taxon>
        <taxon>Pseudomonadati</taxon>
        <taxon>Pseudomonadota</taxon>
        <taxon>Alphaproteobacteria</taxon>
        <taxon>Hyphomicrobiales</taxon>
        <taxon>Phyllobacteriaceae</taxon>
        <taxon>Aquamicrobium</taxon>
    </lineage>
</organism>
<dbReference type="GO" id="GO:0140078">
    <property type="term" value="F:class I DNA-(apurinic or apyrimidinic site) endonuclease activity"/>
    <property type="evidence" value="ECO:0007669"/>
    <property type="project" value="UniProtKB-EC"/>
</dbReference>
<comment type="caution">
    <text evidence="8">The sequence shown here is derived from an EMBL/GenBank/DDBJ whole genome shotgun (WGS) entry which is preliminary data.</text>
</comment>
<proteinExistence type="predicted"/>
<reference evidence="8 9" key="1">
    <citation type="submission" date="2020-08" db="EMBL/GenBank/DDBJ databases">
        <title>Genomic Encyclopedia of Type Strains, Phase IV (KMG-IV): sequencing the most valuable type-strain genomes for metagenomic binning, comparative biology and taxonomic classification.</title>
        <authorList>
            <person name="Goeker M."/>
        </authorList>
    </citation>
    <scope>NUCLEOTIDE SEQUENCE [LARGE SCALE GENOMIC DNA]</scope>
    <source>
        <strain evidence="8 9">DSM 11099</strain>
    </source>
</reference>
<keyword evidence="8" id="KW-0255">Endonuclease</keyword>
<evidence type="ECO:0000256" key="6">
    <source>
        <dbReference type="SAM" id="MobiDB-lite"/>
    </source>
</evidence>
<dbReference type="SUPFAM" id="SSF48150">
    <property type="entry name" value="DNA-glycosylase"/>
    <property type="match status" value="1"/>
</dbReference>
<dbReference type="EMBL" id="JACHEU010000007">
    <property type="protein sequence ID" value="MBB6014629.1"/>
    <property type="molecule type" value="Genomic_DNA"/>
</dbReference>
<dbReference type="Pfam" id="PF00730">
    <property type="entry name" value="HhH-GPD"/>
    <property type="match status" value="1"/>
</dbReference>
<name>A0A7W9VW69_9HYPH</name>
<keyword evidence="4 8" id="KW-0456">Lyase</keyword>
<accession>A0A7W9VW69</accession>
<dbReference type="GO" id="GO:0006289">
    <property type="term" value="P:nucleotide-excision repair"/>
    <property type="evidence" value="ECO:0007669"/>
    <property type="project" value="TreeGrafter"/>
</dbReference>
<protein>
    <submittedName>
        <fullName evidence="8">Endonuclease-3</fullName>
        <ecNumber evidence="8">4.2.99.18</ecNumber>
    </submittedName>
</protein>
<evidence type="ECO:0000256" key="3">
    <source>
        <dbReference type="ARBA" id="ARBA00023204"/>
    </source>
</evidence>
<evidence type="ECO:0000313" key="8">
    <source>
        <dbReference type="EMBL" id="MBB6014629.1"/>
    </source>
</evidence>
<gene>
    <name evidence="8" type="ORF">HNR59_004025</name>
</gene>
<feature type="domain" description="HhH-GPD" evidence="7">
    <location>
        <begin position="42"/>
        <end position="203"/>
    </location>
</feature>
<evidence type="ECO:0000313" key="9">
    <source>
        <dbReference type="Proteomes" id="UP000533306"/>
    </source>
</evidence>
<dbReference type="AlphaFoldDB" id="A0A7W9VW69"/>
<dbReference type="GO" id="GO:0000703">
    <property type="term" value="F:oxidized pyrimidine nucleobase lesion DNA N-glycosylase activity"/>
    <property type="evidence" value="ECO:0007669"/>
    <property type="project" value="TreeGrafter"/>
</dbReference>
<dbReference type="SMART" id="SM00478">
    <property type="entry name" value="ENDO3c"/>
    <property type="match status" value="1"/>
</dbReference>
<dbReference type="CDD" id="cd00056">
    <property type="entry name" value="ENDO3c"/>
    <property type="match status" value="1"/>
</dbReference>
<evidence type="ECO:0000256" key="4">
    <source>
        <dbReference type="ARBA" id="ARBA00023239"/>
    </source>
</evidence>
<dbReference type="Gene3D" id="1.10.1670.10">
    <property type="entry name" value="Helix-hairpin-Helix base-excision DNA repair enzymes (C-terminal)"/>
    <property type="match status" value="1"/>
</dbReference>
<evidence type="ECO:0000259" key="7">
    <source>
        <dbReference type="SMART" id="SM00478"/>
    </source>
</evidence>
<keyword evidence="2" id="KW-0378">Hydrolase</keyword>
<keyword evidence="3" id="KW-0234">DNA repair</keyword>
<feature type="compositionally biased region" description="Basic and acidic residues" evidence="6">
    <location>
        <begin position="245"/>
        <end position="255"/>
    </location>
</feature>
<dbReference type="PIRSF" id="PIRSF001435">
    <property type="entry name" value="Nth"/>
    <property type="match status" value="1"/>
</dbReference>
<evidence type="ECO:0000256" key="1">
    <source>
        <dbReference type="ARBA" id="ARBA00022763"/>
    </source>
</evidence>
<evidence type="ECO:0000256" key="5">
    <source>
        <dbReference type="ARBA" id="ARBA00023295"/>
    </source>
</evidence>
<keyword evidence="1" id="KW-0227">DNA damage</keyword>
<dbReference type="EC" id="4.2.99.18" evidence="8"/>
<dbReference type="InterPro" id="IPR011257">
    <property type="entry name" value="DNA_glycosylase"/>
</dbReference>
<keyword evidence="9" id="KW-1185">Reference proteome</keyword>
<feature type="region of interest" description="Disordered" evidence="6">
    <location>
        <begin position="236"/>
        <end position="255"/>
    </location>
</feature>
<keyword evidence="5" id="KW-0326">Glycosidase</keyword>
<dbReference type="PANTHER" id="PTHR43286">
    <property type="entry name" value="ENDONUCLEASE III-LIKE PROTEIN 1"/>
    <property type="match status" value="1"/>
</dbReference>
<evidence type="ECO:0000256" key="2">
    <source>
        <dbReference type="ARBA" id="ARBA00022801"/>
    </source>
</evidence>
<dbReference type="GO" id="GO:0006285">
    <property type="term" value="P:base-excision repair, AP site formation"/>
    <property type="evidence" value="ECO:0007669"/>
    <property type="project" value="TreeGrafter"/>
</dbReference>
<sequence>MAFDFGAAADMAWVREQLKFFFGRPDRVPARTPIGQLVKSSISNRTLDEVSLAAYQRLVEAYPEWPALAAASTGDVEALIGNVTFPDVKARHLGDALRVIGVRHPDFNLDFLGCLSVAEALAWLERLPGVGRKISASTLNFSTLEMPAFVVDTHVLRVLSRYGFVRNTADTRTACDAVMAASPRWGAAELAELHILMKSLGQTICRHDRARCPDCPIRQHCKTAAASARRPVRVRARNVGRRQGPTREQRSGWKE</sequence>
<keyword evidence="8" id="KW-0540">Nuclease</keyword>